<evidence type="ECO:0000256" key="5">
    <source>
        <dbReference type="ARBA" id="ARBA00048467"/>
    </source>
</evidence>
<evidence type="ECO:0000256" key="3">
    <source>
        <dbReference type="ARBA" id="ARBA00022679"/>
    </source>
</evidence>
<gene>
    <name evidence="8" type="ORF">OM076_05305</name>
</gene>
<dbReference type="EMBL" id="JAPDOD010000003">
    <property type="protein sequence ID" value="MDA0159670.1"/>
    <property type="molecule type" value="Genomic_DNA"/>
</dbReference>
<comment type="similarity">
    <text evidence="1 6">Belongs to the carbamate kinase family.</text>
</comment>
<dbReference type="AlphaFoldDB" id="A0A9X3MP19"/>
<comment type="caution">
    <text evidence="8">The sequence shown here is derived from an EMBL/GenBank/DDBJ whole genome shotgun (WGS) entry which is preliminary data.</text>
</comment>
<dbReference type="Gene3D" id="3.40.1160.10">
    <property type="entry name" value="Acetylglutamate kinase-like"/>
    <property type="match status" value="1"/>
</dbReference>
<feature type="domain" description="Aspartate/glutamate/uridylate kinase" evidence="7">
    <location>
        <begin position="1"/>
        <end position="288"/>
    </location>
</feature>
<dbReference type="NCBIfam" id="NF009007">
    <property type="entry name" value="PRK12352.1"/>
    <property type="match status" value="1"/>
</dbReference>
<dbReference type="PANTHER" id="PTHR30409">
    <property type="entry name" value="CARBAMATE KINASE"/>
    <property type="match status" value="1"/>
</dbReference>
<evidence type="ECO:0000256" key="6">
    <source>
        <dbReference type="PIRNR" id="PIRNR000723"/>
    </source>
</evidence>
<dbReference type="PIRSF" id="PIRSF000723">
    <property type="entry name" value="Carbamate_kin"/>
    <property type="match status" value="1"/>
</dbReference>
<dbReference type="PRINTS" id="PR01469">
    <property type="entry name" value="CARBMTKINASE"/>
</dbReference>
<organism evidence="8 9">
    <name type="scientific">Solirubrobacter ginsenosidimutans</name>
    <dbReference type="NCBI Taxonomy" id="490573"/>
    <lineage>
        <taxon>Bacteria</taxon>
        <taxon>Bacillati</taxon>
        <taxon>Actinomycetota</taxon>
        <taxon>Thermoleophilia</taxon>
        <taxon>Solirubrobacterales</taxon>
        <taxon>Solirubrobacteraceae</taxon>
        <taxon>Solirubrobacter</taxon>
    </lineage>
</organism>
<evidence type="ECO:0000256" key="1">
    <source>
        <dbReference type="ARBA" id="ARBA00011066"/>
    </source>
</evidence>
<evidence type="ECO:0000256" key="4">
    <source>
        <dbReference type="ARBA" id="ARBA00022777"/>
    </source>
</evidence>
<dbReference type="InterPro" id="IPR003964">
    <property type="entry name" value="Carb_kinase"/>
</dbReference>
<keyword evidence="9" id="KW-1185">Reference proteome</keyword>
<dbReference type="RefSeq" id="WP_270038435.1">
    <property type="nucleotide sequence ID" value="NZ_JAPDOD010000003.1"/>
</dbReference>
<evidence type="ECO:0000313" key="9">
    <source>
        <dbReference type="Proteomes" id="UP001149140"/>
    </source>
</evidence>
<comment type="catalytic activity">
    <reaction evidence="5">
        <text>hydrogencarbonate + NH4(+) + ATP = carbamoyl phosphate + ADP + H2O + H(+)</text>
        <dbReference type="Rhea" id="RHEA:10152"/>
        <dbReference type="ChEBI" id="CHEBI:15377"/>
        <dbReference type="ChEBI" id="CHEBI:15378"/>
        <dbReference type="ChEBI" id="CHEBI:17544"/>
        <dbReference type="ChEBI" id="CHEBI:28938"/>
        <dbReference type="ChEBI" id="CHEBI:30616"/>
        <dbReference type="ChEBI" id="CHEBI:58228"/>
        <dbReference type="ChEBI" id="CHEBI:456216"/>
        <dbReference type="EC" id="2.7.2.2"/>
    </reaction>
</comment>
<dbReference type="GO" id="GO:0005829">
    <property type="term" value="C:cytosol"/>
    <property type="evidence" value="ECO:0007669"/>
    <property type="project" value="TreeGrafter"/>
</dbReference>
<proteinExistence type="inferred from homology"/>
<dbReference type="InterPro" id="IPR001048">
    <property type="entry name" value="Asp/Glu/Uridylate_kinase"/>
</dbReference>
<evidence type="ECO:0000259" key="7">
    <source>
        <dbReference type="Pfam" id="PF00696"/>
    </source>
</evidence>
<dbReference type="GO" id="GO:0008804">
    <property type="term" value="F:carbamate kinase activity"/>
    <property type="evidence" value="ECO:0007669"/>
    <property type="project" value="UniProtKB-EC"/>
</dbReference>
<keyword evidence="4 6" id="KW-0418">Kinase</keyword>
<sequence>MRIVVAVGGNALIKAGQAGTWPEQLANVREIAEAVLALRAQGHEVVLTHGNGPHVGALLLQNALGEQEAAPLPLDALIAMTQGQIGYLLESAFAAVDPSVPIAVLLTRVLVDAQDDAFRNPTKPVGPFYDEDEADRRAAELGWDVAPDAGRGWRRVVPSPFPIKVLGQDNVAALLERGTVVICCGGGGIPVAITGSQVTGVAGVIDKDRCSECLAVEIDADVLVLLTGVRRVSLDFGTRWERELARLTVSDAGRGLSDGDFPVGSMGPKMESAARFVEESGGRAVITSADRLVAAVAGDDGTWVVPDAHGPSVVAKTAVTA</sequence>
<reference evidence="8" key="1">
    <citation type="submission" date="2022-10" db="EMBL/GenBank/DDBJ databases">
        <title>The WGS of Solirubrobacter ginsenosidimutans DSM 21036.</title>
        <authorList>
            <person name="Jiang Z."/>
        </authorList>
    </citation>
    <scope>NUCLEOTIDE SEQUENCE</scope>
    <source>
        <strain evidence="8">DSM 21036</strain>
    </source>
</reference>
<dbReference type="PANTHER" id="PTHR30409:SF1">
    <property type="entry name" value="CARBAMATE KINASE-RELATED"/>
    <property type="match status" value="1"/>
</dbReference>
<evidence type="ECO:0000313" key="8">
    <source>
        <dbReference type="EMBL" id="MDA0159670.1"/>
    </source>
</evidence>
<dbReference type="FunFam" id="3.40.1160.10:FF:000007">
    <property type="entry name" value="Carbamate kinase"/>
    <property type="match status" value="1"/>
</dbReference>
<dbReference type="InterPro" id="IPR036393">
    <property type="entry name" value="AceGlu_kinase-like_sf"/>
</dbReference>
<dbReference type="GO" id="GO:0019546">
    <property type="term" value="P:L-arginine deiminase pathway"/>
    <property type="evidence" value="ECO:0007669"/>
    <property type="project" value="TreeGrafter"/>
</dbReference>
<protein>
    <recommendedName>
        <fullName evidence="2 6">Carbamate kinase</fullName>
    </recommendedName>
</protein>
<name>A0A9X3MP19_9ACTN</name>
<keyword evidence="3 6" id="KW-0808">Transferase</keyword>
<evidence type="ECO:0000256" key="2">
    <source>
        <dbReference type="ARBA" id="ARBA00013070"/>
    </source>
</evidence>
<dbReference type="SUPFAM" id="SSF53633">
    <property type="entry name" value="Carbamate kinase-like"/>
    <property type="match status" value="1"/>
</dbReference>
<dbReference type="CDD" id="cd04235">
    <property type="entry name" value="AAK_CK"/>
    <property type="match status" value="1"/>
</dbReference>
<dbReference type="Proteomes" id="UP001149140">
    <property type="component" value="Unassembled WGS sequence"/>
</dbReference>
<accession>A0A9X3MP19</accession>
<dbReference type="Pfam" id="PF00696">
    <property type="entry name" value="AA_kinase"/>
    <property type="match status" value="1"/>
</dbReference>